<dbReference type="SUPFAM" id="SSF109755">
    <property type="entry name" value="PhoU-like"/>
    <property type="match status" value="1"/>
</dbReference>
<evidence type="ECO:0000313" key="5">
    <source>
        <dbReference type="Proteomes" id="UP000070409"/>
    </source>
</evidence>
<dbReference type="Proteomes" id="UP000070409">
    <property type="component" value="Unassembled WGS sequence"/>
</dbReference>
<keyword evidence="2" id="KW-0812">Transmembrane</keyword>
<dbReference type="InterPro" id="IPR028366">
    <property type="entry name" value="PhoU"/>
</dbReference>
<protein>
    <recommendedName>
        <fullName evidence="3">PhoU domain-containing protein</fullName>
    </recommendedName>
</protein>
<dbReference type="InterPro" id="IPR026022">
    <property type="entry name" value="PhoU_dom"/>
</dbReference>
<dbReference type="PANTHER" id="PTHR42930:SF3">
    <property type="entry name" value="PHOSPHATE-SPECIFIC TRANSPORT SYSTEM ACCESSORY PROTEIN PHOU"/>
    <property type="match status" value="1"/>
</dbReference>
<dbReference type="InterPro" id="IPR038078">
    <property type="entry name" value="PhoU-like_sf"/>
</dbReference>
<name>A0A137ZHM6_9ACTN</name>
<dbReference type="RefSeq" id="WP_068745806.1">
    <property type="nucleotide sequence ID" value="NZ_LSRE01000017.1"/>
</dbReference>
<keyword evidence="2" id="KW-1133">Transmembrane helix</keyword>
<keyword evidence="1" id="KW-0813">Transport</keyword>
<keyword evidence="5" id="KW-1185">Reference proteome</keyword>
<dbReference type="PANTHER" id="PTHR42930">
    <property type="entry name" value="PHOSPHATE-SPECIFIC TRANSPORT SYSTEM ACCESSORY PROTEIN PHOU"/>
    <property type="match status" value="1"/>
</dbReference>
<dbReference type="EMBL" id="LSRE01000017">
    <property type="protein sequence ID" value="KXO97663.1"/>
    <property type="molecule type" value="Genomic_DNA"/>
</dbReference>
<dbReference type="Pfam" id="PF01895">
    <property type="entry name" value="PhoU"/>
    <property type="match status" value="1"/>
</dbReference>
<evidence type="ECO:0000256" key="2">
    <source>
        <dbReference type="SAM" id="Phobius"/>
    </source>
</evidence>
<sequence>MPAQTDRDLADLDFTLVAMCGLAVASIVAATTALAEANRPAAENALALTSELTAMSGPAETQILSLLGRPSPQSGTIRHAVAGVHLTGDIVRMGEHAGRIAEIVRERYRELPRGGGREILLQMGLLAHELALKAYQALINHDAGSGNTIDTHNHDMRLLRAGDCCTER</sequence>
<keyword evidence="2" id="KW-0472">Membrane</keyword>
<proteinExistence type="predicted"/>
<evidence type="ECO:0000256" key="1">
    <source>
        <dbReference type="ARBA" id="ARBA00022592"/>
    </source>
</evidence>
<organism evidence="4 5">
    <name type="scientific">Tsukamurella pseudospumae</name>
    <dbReference type="NCBI Taxonomy" id="239498"/>
    <lineage>
        <taxon>Bacteria</taxon>
        <taxon>Bacillati</taxon>
        <taxon>Actinomycetota</taxon>
        <taxon>Actinomycetes</taxon>
        <taxon>Mycobacteriales</taxon>
        <taxon>Tsukamurellaceae</taxon>
        <taxon>Tsukamurella</taxon>
    </lineage>
</organism>
<comment type="caution">
    <text evidence="4">The sequence shown here is derived from an EMBL/GenBank/DDBJ whole genome shotgun (WGS) entry which is preliminary data.</text>
</comment>
<gene>
    <name evidence="4" type="ORF">AXK61_21705</name>
</gene>
<evidence type="ECO:0000313" key="4">
    <source>
        <dbReference type="EMBL" id="KXO97663.1"/>
    </source>
</evidence>
<feature type="domain" description="PhoU" evidence="3">
    <location>
        <begin position="18"/>
        <end position="104"/>
    </location>
</feature>
<feature type="transmembrane region" description="Helical" evidence="2">
    <location>
        <begin position="14"/>
        <end position="35"/>
    </location>
</feature>
<reference evidence="4 5" key="1">
    <citation type="submission" date="2016-02" db="EMBL/GenBank/DDBJ databases">
        <authorList>
            <person name="Teng J.L."/>
            <person name="Tang Y."/>
            <person name="Huang Y."/>
            <person name="Guo F."/>
            <person name="Wei W."/>
            <person name="Chen J.H."/>
            <person name="Wong S.Y."/>
            <person name="Lau S.K."/>
            <person name="Woo P.C."/>
        </authorList>
    </citation>
    <scope>NUCLEOTIDE SEQUENCE [LARGE SCALE GENOMIC DNA]</scope>
    <source>
        <strain evidence="4 5">JCM 13375</strain>
    </source>
</reference>
<dbReference type="Gene3D" id="1.20.58.220">
    <property type="entry name" value="Phosphate transport system protein phou homolog 2, domain 2"/>
    <property type="match status" value="1"/>
</dbReference>
<keyword evidence="1" id="KW-0592">Phosphate transport</keyword>
<accession>A0A137ZHM6</accession>
<evidence type="ECO:0000259" key="3">
    <source>
        <dbReference type="Pfam" id="PF01895"/>
    </source>
</evidence>